<feature type="transmembrane region" description="Helical" evidence="1">
    <location>
        <begin position="37"/>
        <end position="53"/>
    </location>
</feature>
<dbReference type="EMBL" id="MEWG01000022">
    <property type="protein sequence ID" value="OGC77324.1"/>
    <property type="molecule type" value="Genomic_DNA"/>
</dbReference>
<evidence type="ECO:0000256" key="1">
    <source>
        <dbReference type="SAM" id="Phobius"/>
    </source>
</evidence>
<evidence type="ECO:0000313" key="3">
    <source>
        <dbReference type="Proteomes" id="UP000176815"/>
    </source>
</evidence>
<feature type="transmembrane region" description="Helical" evidence="1">
    <location>
        <begin position="60"/>
        <end position="77"/>
    </location>
</feature>
<protein>
    <submittedName>
        <fullName evidence="2">Uncharacterized protein</fullName>
    </submittedName>
</protein>
<dbReference type="Proteomes" id="UP000176815">
    <property type="component" value="Unassembled WGS sequence"/>
</dbReference>
<feature type="transmembrane region" description="Helical" evidence="1">
    <location>
        <begin position="12"/>
        <end position="31"/>
    </location>
</feature>
<reference evidence="2 3" key="1">
    <citation type="journal article" date="2016" name="Nat. Commun.">
        <title>Thousands of microbial genomes shed light on interconnected biogeochemical processes in an aquifer system.</title>
        <authorList>
            <person name="Anantharaman K."/>
            <person name="Brown C.T."/>
            <person name="Hug L.A."/>
            <person name="Sharon I."/>
            <person name="Castelle C.J."/>
            <person name="Probst A.J."/>
            <person name="Thomas B.C."/>
            <person name="Singh A."/>
            <person name="Wilkins M.J."/>
            <person name="Karaoz U."/>
            <person name="Brodie E.L."/>
            <person name="Williams K.H."/>
            <person name="Hubbard S.S."/>
            <person name="Banfield J.F."/>
        </authorList>
    </citation>
    <scope>NUCLEOTIDE SEQUENCE [LARGE SCALE GENOMIC DNA]</scope>
</reference>
<gene>
    <name evidence="2" type="ORF">A2619_04785</name>
</gene>
<sequence length="119" mass="13904">MLTKTKIQVEKFNFVIFSFLTIFLIALSVFVRTPLEVVQLVLFILWYLSGRKIDSEGKALIVFGVIFVLFMPFFLMIGRDFASANFSVIVFYFLIFLVIERTRELIFDKPESENANKDK</sequence>
<accession>A0A1F4X6L6</accession>
<keyword evidence="1" id="KW-1133">Transmembrane helix</keyword>
<organism evidence="2 3">
    <name type="scientific">candidate division WWE3 bacterium RIFOXYD1_FULL_39_9</name>
    <dbReference type="NCBI Taxonomy" id="1802649"/>
    <lineage>
        <taxon>Bacteria</taxon>
        <taxon>Katanobacteria</taxon>
    </lineage>
</organism>
<keyword evidence="1" id="KW-0472">Membrane</keyword>
<keyword evidence="1" id="KW-0812">Transmembrane</keyword>
<proteinExistence type="predicted"/>
<evidence type="ECO:0000313" key="2">
    <source>
        <dbReference type="EMBL" id="OGC77324.1"/>
    </source>
</evidence>
<name>A0A1F4X6L6_UNCKA</name>
<dbReference type="AlphaFoldDB" id="A0A1F4X6L6"/>
<comment type="caution">
    <text evidence="2">The sequence shown here is derived from an EMBL/GenBank/DDBJ whole genome shotgun (WGS) entry which is preliminary data.</text>
</comment>
<feature type="transmembrane region" description="Helical" evidence="1">
    <location>
        <begin position="83"/>
        <end position="99"/>
    </location>
</feature>